<comment type="caution">
    <text evidence="1">The sequence shown here is derived from an EMBL/GenBank/DDBJ whole genome shotgun (WGS) entry which is preliminary data.</text>
</comment>
<protein>
    <submittedName>
        <fullName evidence="1">Uncharacterized protein</fullName>
    </submittedName>
</protein>
<accession>A0ACC2TP87</accession>
<sequence length="159" mass="17798">MECAEVASKKIQADSHDVSIFPAVHANLYLGDVLFFNTGGTICECNPTTFIQVVGAANNYTLLFPCQKVADMFTKMTLNAHRSSQSPKDEQLPIFNSLVCCPITVIPENMYDFMHHLFFQTIQGNHTPLVPPIAPVPIRNYIPYTNYWGYFSRGVVFGS</sequence>
<reference evidence="1" key="1">
    <citation type="submission" date="2022-04" db="EMBL/GenBank/DDBJ databases">
        <title>Genome of the entomopathogenic fungus Entomophthora muscae.</title>
        <authorList>
            <person name="Elya C."/>
            <person name="Lovett B.R."/>
            <person name="Lee E."/>
            <person name="Macias A.M."/>
            <person name="Hajek A.E."/>
            <person name="De Bivort B.L."/>
            <person name="Kasson M.T."/>
            <person name="De Fine Licht H.H."/>
            <person name="Stajich J.E."/>
        </authorList>
    </citation>
    <scope>NUCLEOTIDE SEQUENCE</scope>
    <source>
        <strain evidence="1">Berkeley</strain>
    </source>
</reference>
<gene>
    <name evidence="1" type="ORF">DSO57_1027623</name>
</gene>
<dbReference type="EMBL" id="QTSX02002299">
    <property type="protein sequence ID" value="KAJ9076296.1"/>
    <property type="molecule type" value="Genomic_DNA"/>
</dbReference>
<evidence type="ECO:0000313" key="2">
    <source>
        <dbReference type="Proteomes" id="UP001165960"/>
    </source>
</evidence>
<evidence type="ECO:0000313" key="1">
    <source>
        <dbReference type="EMBL" id="KAJ9076296.1"/>
    </source>
</evidence>
<dbReference type="Proteomes" id="UP001165960">
    <property type="component" value="Unassembled WGS sequence"/>
</dbReference>
<organism evidence="1 2">
    <name type="scientific">Entomophthora muscae</name>
    <dbReference type="NCBI Taxonomy" id="34485"/>
    <lineage>
        <taxon>Eukaryota</taxon>
        <taxon>Fungi</taxon>
        <taxon>Fungi incertae sedis</taxon>
        <taxon>Zoopagomycota</taxon>
        <taxon>Entomophthoromycotina</taxon>
        <taxon>Entomophthoromycetes</taxon>
        <taxon>Entomophthorales</taxon>
        <taxon>Entomophthoraceae</taxon>
        <taxon>Entomophthora</taxon>
    </lineage>
</organism>
<keyword evidence="2" id="KW-1185">Reference proteome</keyword>
<name>A0ACC2TP87_9FUNG</name>
<proteinExistence type="predicted"/>